<dbReference type="PANTHER" id="PTHR31423:SF3">
    <property type="entry name" value="PROLYL-TRNA SYNTHETASE ASSOCIATED DOMAIN-CONTAINING PROTEIN 1-RELATED"/>
    <property type="match status" value="1"/>
</dbReference>
<dbReference type="Proteomes" id="UP000782554">
    <property type="component" value="Unassembled WGS sequence"/>
</dbReference>
<evidence type="ECO:0000313" key="3">
    <source>
        <dbReference type="EMBL" id="MBX7501551.1"/>
    </source>
</evidence>
<protein>
    <submittedName>
        <fullName evidence="3">Prolyl-tRNA synthetase associated domain-containing protein</fullName>
    </submittedName>
</protein>
<dbReference type="CDD" id="cd04335">
    <property type="entry name" value="PrdX_deacylase"/>
    <property type="match status" value="1"/>
</dbReference>
<name>A0ABS7JV67_9SPHN</name>
<evidence type="ECO:0000259" key="2">
    <source>
        <dbReference type="Pfam" id="PF04073"/>
    </source>
</evidence>
<organism evidence="3 4">
    <name type="scientific">Qipengyuania mesophila</name>
    <dbReference type="NCBI Taxonomy" id="2867246"/>
    <lineage>
        <taxon>Bacteria</taxon>
        <taxon>Pseudomonadati</taxon>
        <taxon>Pseudomonadota</taxon>
        <taxon>Alphaproteobacteria</taxon>
        <taxon>Sphingomonadales</taxon>
        <taxon>Erythrobacteraceae</taxon>
        <taxon>Qipengyuania</taxon>
    </lineage>
</organism>
<gene>
    <name evidence="3" type="ORF">K3181_08865</name>
</gene>
<feature type="domain" description="YbaK/aminoacyl-tRNA synthetase-associated" evidence="2">
    <location>
        <begin position="44"/>
        <end position="152"/>
    </location>
</feature>
<dbReference type="InterPro" id="IPR040285">
    <property type="entry name" value="ProX/PRXD1"/>
</dbReference>
<keyword evidence="4" id="KW-1185">Reference proteome</keyword>
<evidence type="ECO:0000313" key="4">
    <source>
        <dbReference type="Proteomes" id="UP000782554"/>
    </source>
</evidence>
<dbReference type="InterPro" id="IPR036754">
    <property type="entry name" value="YbaK/aa-tRNA-synt-asso_dom_sf"/>
</dbReference>
<sequence>MLAVKRGEEGLRADLAALAIPFEAHEHSAVFTVEESRLVDADIPGAHTKNLFLKDAGGAFWLVTVPAAARVDLKALPEAIGCKRVSFGKAEDMERLLGISPGSVTPLAMINAEPGSVTVVLDAGLAQAERINVHPLRNTGTLGLTGADVLRLLRHWGHEPVVAEIPTKAD</sequence>
<dbReference type="PANTHER" id="PTHR31423">
    <property type="entry name" value="YBAK DOMAIN-CONTAINING PROTEIN"/>
    <property type="match status" value="1"/>
</dbReference>
<reference evidence="3 4" key="1">
    <citation type="submission" date="2021-08" db="EMBL/GenBank/DDBJ databases">
        <title>Comparative Genomics Analysis of the Genus Qipengyuania Reveals Extensive Genetic Diversity and Metabolic Versatility, Including the Description of Fifteen Novel Species.</title>
        <authorList>
            <person name="Liu Y."/>
        </authorList>
    </citation>
    <scope>NUCLEOTIDE SEQUENCE [LARGE SCALE GENOMIC DNA]</scope>
    <source>
        <strain evidence="3 4">YG27</strain>
    </source>
</reference>
<comment type="caution">
    <text evidence="3">The sequence shown here is derived from an EMBL/GenBank/DDBJ whole genome shotgun (WGS) entry which is preliminary data.</text>
</comment>
<dbReference type="Pfam" id="PF04073">
    <property type="entry name" value="tRNA_edit"/>
    <property type="match status" value="1"/>
</dbReference>
<dbReference type="InterPro" id="IPR007214">
    <property type="entry name" value="YbaK/aa-tRNA-synth-assoc-dom"/>
</dbReference>
<dbReference type="SUPFAM" id="SSF55826">
    <property type="entry name" value="YbaK/ProRS associated domain"/>
    <property type="match status" value="1"/>
</dbReference>
<dbReference type="Gene3D" id="3.90.960.10">
    <property type="entry name" value="YbaK/aminoacyl-tRNA synthetase-associated domain"/>
    <property type="match status" value="1"/>
</dbReference>
<accession>A0ABS7JV67</accession>
<comment type="similarity">
    <text evidence="1">Belongs to the PRORSD1 family.</text>
</comment>
<dbReference type="EMBL" id="JAIGNU010000001">
    <property type="protein sequence ID" value="MBX7501551.1"/>
    <property type="molecule type" value="Genomic_DNA"/>
</dbReference>
<proteinExistence type="inferred from homology"/>
<evidence type="ECO:0000256" key="1">
    <source>
        <dbReference type="ARBA" id="ARBA00010201"/>
    </source>
</evidence>
<dbReference type="RefSeq" id="WP_221602893.1">
    <property type="nucleotide sequence ID" value="NZ_JAIGNU010000001.1"/>
</dbReference>